<feature type="domain" description="HTH cro/C1-type" evidence="1">
    <location>
        <begin position="83"/>
        <end position="137"/>
    </location>
</feature>
<name>A0ABP9WD87_9DEIO</name>
<dbReference type="EMBL" id="BAABRP010000014">
    <property type="protein sequence ID" value="GAA5514192.1"/>
    <property type="molecule type" value="Genomic_DNA"/>
</dbReference>
<dbReference type="InterPro" id="IPR001387">
    <property type="entry name" value="Cro/C1-type_HTH"/>
</dbReference>
<sequence length="138" mass="15223">MTNFSELSRTWQHLHALAPEAFAPIESGDDLARATIFLKALDAEIGETPGHPLADLADTLMHRIMAYEAEHFPVPKADGPAMLAFYLEQNNLTQQQLAEATGIQQSTLSQLLHRKRALTADHARALGRYFGVEAGLFL</sequence>
<dbReference type="CDD" id="cd00093">
    <property type="entry name" value="HTH_XRE"/>
    <property type="match status" value="1"/>
</dbReference>
<dbReference type="Proteomes" id="UP001401887">
    <property type="component" value="Unassembled WGS sequence"/>
</dbReference>
<keyword evidence="3" id="KW-1185">Reference proteome</keyword>
<gene>
    <name evidence="2" type="ORF">Dcar01_02946</name>
</gene>
<dbReference type="PROSITE" id="PS50943">
    <property type="entry name" value="HTH_CROC1"/>
    <property type="match status" value="1"/>
</dbReference>
<evidence type="ECO:0000313" key="3">
    <source>
        <dbReference type="Proteomes" id="UP001401887"/>
    </source>
</evidence>
<evidence type="ECO:0000313" key="2">
    <source>
        <dbReference type="EMBL" id="GAA5514192.1"/>
    </source>
</evidence>
<dbReference type="SUPFAM" id="SSF47413">
    <property type="entry name" value="lambda repressor-like DNA-binding domains"/>
    <property type="match status" value="1"/>
</dbReference>
<reference evidence="2 3" key="1">
    <citation type="submission" date="2024-02" db="EMBL/GenBank/DDBJ databases">
        <title>Deinococcus carri NBRC 110142.</title>
        <authorList>
            <person name="Ichikawa N."/>
            <person name="Katano-Makiyama Y."/>
            <person name="Hidaka K."/>
        </authorList>
    </citation>
    <scope>NUCLEOTIDE SEQUENCE [LARGE SCALE GENOMIC DNA]</scope>
    <source>
        <strain evidence="2 3">NBRC 110142</strain>
    </source>
</reference>
<dbReference type="RefSeq" id="WP_345466585.1">
    <property type="nucleotide sequence ID" value="NZ_BAABRP010000014.1"/>
</dbReference>
<proteinExistence type="predicted"/>
<dbReference type="Pfam" id="PF01381">
    <property type="entry name" value="HTH_3"/>
    <property type="match status" value="1"/>
</dbReference>
<evidence type="ECO:0000259" key="1">
    <source>
        <dbReference type="PROSITE" id="PS50943"/>
    </source>
</evidence>
<protein>
    <recommendedName>
        <fullName evidence="1">HTH cro/C1-type domain-containing protein</fullName>
    </recommendedName>
</protein>
<organism evidence="2 3">
    <name type="scientific">Deinococcus carri</name>
    <dbReference type="NCBI Taxonomy" id="1211323"/>
    <lineage>
        <taxon>Bacteria</taxon>
        <taxon>Thermotogati</taxon>
        <taxon>Deinococcota</taxon>
        <taxon>Deinococci</taxon>
        <taxon>Deinococcales</taxon>
        <taxon>Deinococcaceae</taxon>
        <taxon>Deinococcus</taxon>
    </lineage>
</organism>
<dbReference type="InterPro" id="IPR010982">
    <property type="entry name" value="Lambda_DNA-bd_dom_sf"/>
</dbReference>
<accession>A0ABP9WD87</accession>
<dbReference type="Gene3D" id="1.10.260.40">
    <property type="entry name" value="lambda repressor-like DNA-binding domains"/>
    <property type="match status" value="1"/>
</dbReference>
<comment type="caution">
    <text evidence="2">The sequence shown here is derived from an EMBL/GenBank/DDBJ whole genome shotgun (WGS) entry which is preliminary data.</text>
</comment>
<dbReference type="SMART" id="SM00530">
    <property type="entry name" value="HTH_XRE"/>
    <property type="match status" value="1"/>
</dbReference>